<keyword evidence="3" id="KW-1185">Reference proteome</keyword>
<dbReference type="OrthoDB" id="9815108at2"/>
<dbReference type="SUPFAM" id="SSF48208">
    <property type="entry name" value="Six-hairpin glycosidases"/>
    <property type="match status" value="1"/>
</dbReference>
<dbReference type="InterPro" id="IPR008928">
    <property type="entry name" value="6-hairpin_glycosidase_sf"/>
</dbReference>
<dbReference type="RefSeq" id="WP_120711842.1">
    <property type="nucleotide sequence ID" value="NZ_RBCJ01000002.1"/>
</dbReference>
<dbReference type="Proteomes" id="UP000276603">
    <property type="component" value="Unassembled WGS sequence"/>
</dbReference>
<organism evidence="2 3">
    <name type="scientific">Ulvibacterium marinum</name>
    <dbReference type="NCBI Taxonomy" id="2419782"/>
    <lineage>
        <taxon>Bacteria</taxon>
        <taxon>Pseudomonadati</taxon>
        <taxon>Bacteroidota</taxon>
        <taxon>Flavobacteriia</taxon>
        <taxon>Flavobacteriales</taxon>
        <taxon>Flavobacteriaceae</taxon>
        <taxon>Ulvibacterium</taxon>
    </lineage>
</organism>
<reference evidence="2 3" key="1">
    <citation type="submission" date="2018-10" db="EMBL/GenBank/DDBJ databases">
        <title>Ulvibacterium marinum gen. nov., sp. nov., a novel marine bacterium of the family Flavobacteriaceae, isolated from a culture of the green alga Ulva prolifera.</title>
        <authorList>
            <person name="Zhang Z."/>
        </authorList>
    </citation>
    <scope>NUCLEOTIDE SEQUENCE [LARGE SCALE GENOMIC DNA]</scope>
    <source>
        <strain evidence="2 3">CCMM003</strain>
    </source>
</reference>
<evidence type="ECO:0000313" key="2">
    <source>
        <dbReference type="EMBL" id="RKN81689.1"/>
    </source>
</evidence>
<dbReference type="InterPro" id="IPR035396">
    <property type="entry name" value="Bac_rhamnosid6H"/>
</dbReference>
<proteinExistence type="predicted"/>
<feature type="domain" description="Alpha-L-rhamnosidase six-hairpin glycosidase" evidence="1">
    <location>
        <begin position="542"/>
        <end position="871"/>
    </location>
</feature>
<gene>
    <name evidence="2" type="ORF">D7Z94_12370</name>
</gene>
<evidence type="ECO:0000313" key="3">
    <source>
        <dbReference type="Proteomes" id="UP000276603"/>
    </source>
</evidence>
<accession>A0A3B0CBZ9</accession>
<dbReference type="Gene3D" id="1.50.10.10">
    <property type="match status" value="1"/>
</dbReference>
<dbReference type="Gene3D" id="2.60.120.260">
    <property type="entry name" value="Galactose-binding domain-like"/>
    <property type="match status" value="3"/>
</dbReference>
<dbReference type="GO" id="GO:0005975">
    <property type="term" value="P:carbohydrate metabolic process"/>
    <property type="evidence" value="ECO:0007669"/>
    <property type="project" value="InterPro"/>
</dbReference>
<dbReference type="PANTHER" id="PTHR34987:SF4">
    <property type="entry name" value="ALPHA-L-RHAMNOSIDASE C-TERMINAL DOMAIN-CONTAINING PROTEIN"/>
    <property type="match status" value="1"/>
</dbReference>
<dbReference type="EMBL" id="RBCJ01000002">
    <property type="protein sequence ID" value="RKN81689.1"/>
    <property type="molecule type" value="Genomic_DNA"/>
</dbReference>
<dbReference type="Pfam" id="PF17389">
    <property type="entry name" value="Bac_rhamnosid6H"/>
    <property type="match status" value="1"/>
</dbReference>
<dbReference type="InterPro" id="IPR008979">
    <property type="entry name" value="Galactose-bd-like_sf"/>
</dbReference>
<protein>
    <recommendedName>
        <fullName evidence="1">Alpha-L-rhamnosidase six-hairpin glycosidase domain-containing protein</fullName>
    </recommendedName>
</protein>
<sequence>MTNLPFNFWKYPLKKLIILFALLLGLPGIAQSVHPKLVWIRPEGGERNEYVYFRREFTLNEIPKKSEFHLYADSRYALYVNGNYMGFGPIRSFHTNPHYDTYDLLPYLKQGKNVIAVKVLSNGMLTYQLFDYKGGFTAWGNIELKNSKIDLSIDTGWLCKKSTGYDQTAPRFSFATGAIENWDSREEWDWNLPQTTIKGWSAPVPLKDQTIWGAFKPRPIPKLTNASTKPLRLRMAYFLANDEDIYSFRISTPDSDMKEYNTSNPAIAYTYIHSPTDQNVSIGLWWGDHYLNGEILEKDTLQKNESYRRQYALNLKKGWNTYMVRYGIIWGSWDYYMAVPKNAGLTLSSSKEKGSQDLFRTYGPFYDGKEKKGIEQANLTVTIPELLQNTVVEKWKIHNKNNDANQPARDLAWKAVDTTKRFVPKTTIEGNSIIPVSQNGIALFYEMSETQLGRIFIEGDFPTRTQIDIGFSEELDKNGFPWLYKRFQVGAGIRFITSESKKRYESFKPYGLKYMHINISGHDRPVTLNKVGVVRQVYPFEKIGHFKCSDPIFNKIWDAGWRTLQLCAEDTYTDTPFRERGLYAGDMLPQTAITMAASGDLRLVAYSLKVFQDMYRDEMMTGKENRHNDFPLLTQVTMNYYCTYTNDWSLAQDYYTNYTSLLRNHILKKNNNGLIPASRVFLEWTDINRENAAMTAYQALLVHAMQITAKWAQKFGFAEDKLYFEKEAEQLKKDINKVLWDSDKQVYRDGLKSDVLLPESHLTSNIWPLLYDVTDSEQKQYVLGFLERELKDIGNISRKRKITPYSAFYLFALLYQNGKADLAEYFMKKHWGAMTLHSAKPTVWENFDISGKQGTSSHAWSGHPTYFLSTEVLGVNLGFQTPFDPNRIEIMPQSATLEWAEGTVAHPLGPVYVKWEIDGELLRLNYKTPKGALVKVSPKGRLGKLNLITTKLN</sequence>
<comment type="caution">
    <text evidence="2">The sequence shown here is derived from an EMBL/GenBank/DDBJ whole genome shotgun (WGS) entry which is preliminary data.</text>
</comment>
<dbReference type="Gene3D" id="2.60.420.10">
    <property type="entry name" value="Maltose phosphorylase, domain 3"/>
    <property type="match status" value="1"/>
</dbReference>
<name>A0A3B0CBZ9_9FLAO</name>
<dbReference type="PANTHER" id="PTHR34987">
    <property type="entry name" value="C, PUTATIVE (AFU_ORTHOLOGUE AFUA_3G02880)-RELATED"/>
    <property type="match status" value="1"/>
</dbReference>
<evidence type="ECO:0000259" key="1">
    <source>
        <dbReference type="Pfam" id="PF17389"/>
    </source>
</evidence>
<dbReference type="SUPFAM" id="SSF49785">
    <property type="entry name" value="Galactose-binding domain-like"/>
    <property type="match status" value="1"/>
</dbReference>
<dbReference type="InterPro" id="IPR012341">
    <property type="entry name" value="6hp_glycosidase-like_sf"/>
</dbReference>
<dbReference type="AlphaFoldDB" id="A0A3B0CBZ9"/>